<keyword evidence="2" id="KW-1185">Reference proteome</keyword>
<accession>A0A0B5B0L5</accession>
<name>A0A0B5B0L5_9BACL</name>
<dbReference type="BioCyc" id="JESP1508404:G14D9-13705-MONOMER"/>
<proteinExistence type="predicted"/>
<gene>
    <name evidence="1" type="ORF">JMA_43820</name>
</gene>
<dbReference type="AlphaFoldDB" id="A0A0B5B0L5"/>
<evidence type="ECO:0000313" key="2">
    <source>
        <dbReference type="Proteomes" id="UP000031449"/>
    </source>
</evidence>
<dbReference type="HOGENOM" id="CLU_3290934_0_0_9"/>
<organism evidence="1 2">
    <name type="scientific">Jeotgalibacillus malaysiensis</name>
    <dbReference type="NCBI Taxonomy" id="1508404"/>
    <lineage>
        <taxon>Bacteria</taxon>
        <taxon>Bacillati</taxon>
        <taxon>Bacillota</taxon>
        <taxon>Bacilli</taxon>
        <taxon>Bacillales</taxon>
        <taxon>Caryophanaceae</taxon>
        <taxon>Jeotgalibacillus</taxon>
    </lineage>
</organism>
<geneLocation type="plasmid" evidence="2"/>
<keyword evidence="1" id="KW-0614">Plasmid</keyword>
<sequence length="40" mass="4567">MAHSLRREELKAWELCKEHVGRDIPFSSAIEEGLIRNTSG</sequence>
<protein>
    <submittedName>
        <fullName evidence="1">Uncharacterized protein</fullName>
    </submittedName>
</protein>
<evidence type="ECO:0000313" key="1">
    <source>
        <dbReference type="EMBL" id="AJD93699.1"/>
    </source>
</evidence>
<reference evidence="1 2" key="1">
    <citation type="submission" date="2014-08" db="EMBL/GenBank/DDBJ databases">
        <title>Complete genome of a marine bacteria Jeotgalibacillus malaysiensis.</title>
        <authorList>
            <person name="Yaakop A.S."/>
            <person name="Chan K.-G."/>
            <person name="Goh K.M."/>
        </authorList>
    </citation>
    <scope>NUCLEOTIDE SEQUENCE [LARGE SCALE GENOMIC DNA]</scope>
    <source>
        <strain evidence="1 2">D5</strain>
        <plasmid evidence="2">Plasmid</plasmid>
    </source>
</reference>
<dbReference type="KEGG" id="jeo:JMA_43820"/>
<dbReference type="Proteomes" id="UP000031449">
    <property type="component" value="Plasmid unnamed"/>
</dbReference>
<dbReference type="EMBL" id="CP009417">
    <property type="protein sequence ID" value="AJD93699.1"/>
    <property type="molecule type" value="Genomic_DNA"/>
</dbReference>